<keyword evidence="8" id="KW-0574">Periplasm</keyword>
<dbReference type="AlphaFoldDB" id="A0A151CGT8"/>
<comment type="caution">
    <text evidence="15">The sequence shown here is derived from an EMBL/GenBank/DDBJ whole genome shotgun (WGS) entry which is preliminary data.</text>
</comment>
<keyword evidence="10 12" id="KW-0408">Iron</keyword>
<protein>
    <recommendedName>
        <fullName evidence="3">Periplasmic nitrate reductase, electron transfer subunit</fullName>
    </recommendedName>
    <alternativeName>
        <fullName evidence="11">Diheme cytochrome c NapB</fullName>
    </alternativeName>
</protein>
<dbReference type="GO" id="GO:0009061">
    <property type="term" value="P:anaerobic respiration"/>
    <property type="evidence" value="ECO:0007669"/>
    <property type="project" value="InterPro"/>
</dbReference>
<gene>
    <name evidence="15" type="ORF">AS592_07780</name>
</gene>
<dbReference type="RefSeq" id="WP_153015043.1">
    <property type="nucleotide sequence ID" value="NZ_LNKT01000012.1"/>
</dbReference>
<dbReference type="PROSITE" id="PS51257">
    <property type="entry name" value="PROKAR_LIPOPROTEIN"/>
    <property type="match status" value="1"/>
</dbReference>
<evidence type="ECO:0000256" key="13">
    <source>
        <dbReference type="SAM" id="SignalP"/>
    </source>
</evidence>
<name>A0A151CGT8_9BACT</name>
<dbReference type="Pfam" id="PF03892">
    <property type="entry name" value="NapB"/>
    <property type="match status" value="2"/>
</dbReference>
<evidence type="ECO:0000256" key="3">
    <source>
        <dbReference type="ARBA" id="ARBA00013773"/>
    </source>
</evidence>
<dbReference type="InterPro" id="IPR009056">
    <property type="entry name" value="Cyt_c-like_dom"/>
</dbReference>
<keyword evidence="9" id="KW-0249">Electron transport</keyword>
<sequence>MTKVIKVIALSSLLASSAAYAVSTAACAGCHGQHFEKVAMGKSKVVKDMSEADILVALKGYKAGTYGGAMKGLMAGQVAKLSDADMKAIASSIKGGAAVATDKATEHAAAAAVSQAKVIDINEKVCAPERINKEDLGNKKEVTESTLGLRKADLYSEDTVKPVAADFNRPAPGSSTKFERAYVNAPPMIPHSVEGLLPITKDNNQCLGCHMPDVAKGVGATPIPATHFTNYRPETVLKNGELVKEGKKVGIAKGEMGNVSDIKLAKVKKLNHLYQGRFNCSQCHAPQAKIDTAVGNTFKPDFGEGNELKAHSSLADAMNEGVK</sequence>
<dbReference type="Proteomes" id="UP000075359">
    <property type="component" value="Unassembled WGS sequence"/>
</dbReference>
<evidence type="ECO:0000256" key="8">
    <source>
        <dbReference type="ARBA" id="ARBA00022764"/>
    </source>
</evidence>
<evidence type="ECO:0000256" key="6">
    <source>
        <dbReference type="ARBA" id="ARBA00022723"/>
    </source>
</evidence>
<reference evidence="15 16" key="1">
    <citation type="submission" date="2015-11" db="EMBL/GenBank/DDBJ databases">
        <title>Draft genome of Sulfurovum riftiae 1812E, a member of the Epsilonproteobacteria isolated from the tube of the deep-sea hydrothermal vent tubewom Riftia pachyptila.</title>
        <authorList>
            <person name="Vetriani C."/>
            <person name="Giovannelli D."/>
        </authorList>
    </citation>
    <scope>NUCLEOTIDE SEQUENCE [LARGE SCALE GENOMIC DNA]</scope>
    <source>
        <strain evidence="15 16">1812E</strain>
    </source>
</reference>
<dbReference type="Pfam" id="PF00034">
    <property type="entry name" value="Cytochrom_C"/>
    <property type="match status" value="1"/>
</dbReference>
<evidence type="ECO:0000259" key="14">
    <source>
        <dbReference type="PROSITE" id="PS51007"/>
    </source>
</evidence>
<comment type="similarity">
    <text evidence="2">Belongs to the NapB family.</text>
</comment>
<dbReference type="InterPro" id="IPR036280">
    <property type="entry name" value="Multihaem_cyt_sf"/>
</dbReference>
<evidence type="ECO:0000256" key="5">
    <source>
        <dbReference type="ARBA" id="ARBA00022617"/>
    </source>
</evidence>
<dbReference type="EMBL" id="LNKT01000012">
    <property type="protein sequence ID" value="KYJ86717.1"/>
    <property type="molecule type" value="Genomic_DNA"/>
</dbReference>
<dbReference type="GO" id="GO:0020037">
    <property type="term" value="F:heme binding"/>
    <property type="evidence" value="ECO:0007669"/>
    <property type="project" value="InterPro"/>
</dbReference>
<evidence type="ECO:0000256" key="7">
    <source>
        <dbReference type="ARBA" id="ARBA00022729"/>
    </source>
</evidence>
<evidence type="ECO:0000256" key="1">
    <source>
        <dbReference type="ARBA" id="ARBA00004418"/>
    </source>
</evidence>
<dbReference type="GO" id="GO:0009055">
    <property type="term" value="F:electron transfer activity"/>
    <property type="evidence" value="ECO:0007669"/>
    <property type="project" value="InterPro"/>
</dbReference>
<dbReference type="Gene3D" id="1.10.1130.10">
    <property type="entry name" value="Flavocytochrome C3, Chain A"/>
    <property type="match status" value="1"/>
</dbReference>
<feature type="chain" id="PRO_5007578493" description="Periplasmic nitrate reductase, electron transfer subunit" evidence="13">
    <location>
        <begin position="22"/>
        <end position="323"/>
    </location>
</feature>
<evidence type="ECO:0000256" key="12">
    <source>
        <dbReference type="PROSITE-ProRule" id="PRU00433"/>
    </source>
</evidence>
<evidence type="ECO:0000256" key="10">
    <source>
        <dbReference type="ARBA" id="ARBA00023004"/>
    </source>
</evidence>
<accession>A0A151CGT8</accession>
<dbReference type="Gene3D" id="1.10.760.10">
    <property type="entry name" value="Cytochrome c-like domain"/>
    <property type="match status" value="1"/>
</dbReference>
<evidence type="ECO:0000256" key="11">
    <source>
        <dbReference type="ARBA" id="ARBA00031832"/>
    </source>
</evidence>
<evidence type="ECO:0000313" key="16">
    <source>
        <dbReference type="Proteomes" id="UP000075359"/>
    </source>
</evidence>
<keyword evidence="16" id="KW-1185">Reference proteome</keyword>
<keyword evidence="6 12" id="KW-0479">Metal-binding</keyword>
<evidence type="ECO:0000256" key="2">
    <source>
        <dbReference type="ARBA" id="ARBA00007368"/>
    </source>
</evidence>
<dbReference type="InterPro" id="IPR036909">
    <property type="entry name" value="Cyt_c-like_dom_sf"/>
</dbReference>
<dbReference type="InterPro" id="IPR005591">
    <property type="entry name" value="NapB"/>
</dbReference>
<keyword evidence="4" id="KW-0813">Transport</keyword>
<dbReference type="SUPFAM" id="SSF46626">
    <property type="entry name" value="Cytochrome c"/>
    <property type="match status" value="1"/>
</dbReference>
<feature type="signal peptide" evidence="13">
    <location>
        <begin position="1"/>
        <end position="21"/>
    </location>
</feature>
<comment type="subcellular location">
    <subcellularLocation>
        <location evidence="1">Periplasm</location>
    </subcellularLocation>
</comment>
<keyword evidence="7 13" id="KW-0732">Signal</keyword>
<dbReference type="OrthoDB" id="13290at2"/>
<dbReference type="PANTHER" id="PTHR38604">
    <property type="entry name" value="PERIPLASMIC NITRATE REDUCTASE, ELECTRON TRANSFER SUBUNIT"/>
    <property type="match status" value="1"/>
</dbReference>
<evidence type="ECO:0000256" key="4">
    <source>
        <dbReference type="ARBA" id="ARBA00022448"/>
    </source>
</evidence>
<organism evidence="15 16">
    <name type="scientific">Sulfurovum riftiae</name>
    <dbReference type="NCBI Taxonomy" id="1630136"/>
    <lineage>
        <taxon>Bacteria</taxon>
        <taxon>Pseudomonadati</taxon>
        <taxon>Campylobacterota</taxon>
        <taxon>Epsilonproteobacteria</taxon>
        <taxon>Campylobacterales</taxon>
        <taxon>Sulfurovaceae</taxon>
        <taxon>Sulfurovum</taxon>
    </lineage>
</organism>
<dbReference type="GO" id="GO:0042597">
    <property type="term" value="C:periplasmic space"/>
    <property type="evidence" value="ECO:0007669"/>
    <property type="project" value="UniProtKB-SubCell"/>
</dbReference>
<dbReference type="SUPFAM" id="SSF48695">
    <property type="entry name" value="Multiheme cytochromes"/>
    <property type="match status" value="2"/>
</dbReference>
<keyword evidence="5 12" id="KW-0349">Heme</keyword>
<proteinExistence type="inferred from homology"/>
<dbReference type="STRING" id="1630136.AS592_07780"/>
<feature type="domain" description="Cytochrome c" evidence="14">
    <location>
        <begin position="11"/>
        <end position="97"/>
    </location>
</feature>
<evidence type="ECO:0000313" key="15">
    <source>
        <dbReference type="EMBL" id="KYJ86717.1"/>
    </source>
</evidence>
<dbReference type="PROSITE" id="PS51007">
    <property type="entry name" value="CYTC"/>
    <property type="match status" value="1"/>
</dbReference>
<dbReference type="PANTHER" id="PTHR38604:SF1">
    <property type="entry name" value="PERIPLASMIC NITRATE REDUCTASE, ELECTRON TRANSFER SUBUNIT"/>
    <property type="match status" value="1"/>
</dbReference>
<dbReference type="GO" id="GO:0046872">
    <property type="term" value="F:metal ion binding"/>
    <property type="evidence" value="ECO:0007669"/>
    <property type="project" value="UniProtKB-KW"/>
</dbReference>
<evidence type="ECO:0000256" key="9">
    <source>
        <dbReference type="ARBA" id="ARBA00022982"/>
    </source>
</evidence>